<evidence type="ECO:0000313" key="2">
    <source>
        <dbReference type="Proteomes" id="UP000006873"/>
    </source>
</evidence>
<dbReference type="AlphaFoldDB" id="E3GLE4"/>
<reference evidence="1 2" key="2">
    <citation type="journal article" date="2011" name="J. Bacteriol.">
        <title>Complete genome sequence of a carbon monoxide-utilizing acetogen, Eubacterium limosum KIST612.</title>
        <authorList>
            <person name="Roh H."/>
            <person name="Ko H.J."/>
            <person name="Kim D."/>
            <person name="Choi D.G."/>
            <person name="Park S."/>
            <person name="Kim S."/>
            <person name="Chang I.S."/>
            <person name="Choi I.G."/>
        </authorList>
    </citation>
    <scope>NUCLEOTIDE SEQUENCE [LARGE SCALE GENOMIC DNA]</scope>
    <source>
        <strain evidence="1 2">KIST612</strain>
    </source>
</reference>
<dbReference type="KEGG" id="elm:ELI_1472"/>
<sequence length="48" mass="5385">MCAALQPPGRKAVCAGIKKNDRKKNSAHKKIETKQTECDIISLIKKQY</sequence>
<gene>
    <name evidence="1" type="ordered locus">ELI_1472</name>
</gene>
<reference key="1">
    <citation type="submission" date="2010-09" db="EMBL/GenBank/DDBJ databases">
        <authorList>
            <person name="Roh H."/>
            <person name="Ko H.-J."/>
            <person name="Kim D."/>
            <person name="Choi D.G."/>
            <person name="Park S."/>
            <person name="Kim S."/>
            <person name="Kim K.H."/>
            <person name="Chang I.S."/>
            <person name="Choi I.-G."/>
        </authorList>
    </citation>
    <scope>NUCLEOTIDE SEQUENCE</scope>
    <source>
        <strain>KIST612</strain>
    </source>
</reference>
<evidence type="ECO:0000313" key="1">
    <source>
        <dbReference type="EMBL" id="ADO36458.1"/>
    </source>
</evidence>
<dbReference type="HOGENOM" id="CLU_3152936_0_0_9"/>
<protein>
    <submittedName>
        <fullName evidence="1">Uncharacterized protein</fullName>
    </submittedName>
</protein>
<proteinExistence type="predicted"/>
<keyword evidence="2" id="KW-1185">Reference proteome</keyword>
<name>E3GLE4_9FIRM</name>
<dbReference type="Proteomes" id="UP000006873">
    <property type="component" value="Chromosome"/>
</dbReference>
<dbReference type="EMBL" id="CP002273">
    <property type="protein sequence ID" value="ADO36458.1"/>
    <property type="molecule type" value="Genomic_DNA"/>
</dbReference>
<accession>E3GLE4</accession>
<organism evidence="1 2">
    <name type="scientific">Eubacterium callanderi</name>
    <dbReference type="NCBI Taxonomy" id="53442"/>
    <lineage>
        <taxon>Bacteria</taxon>
        <taxon>Bacillati</taxon>
        <taxon>Bacillota</taxon>
        <taxon>Clostridia</taxon>
        <taxon>Eubacteriales</taxon>
        <taxon>Eubacteriaceae</taxon>
        <taxon>Eubacterium</taxon>
    </lineage>
</organism>